<dbReference type="Proteomes" id="UP000546642">
    <property type="component" value="Unassembled WGS sequence"/>
</dbReference>
<evidence type="ECO:0000313" key="2">
    <source>
        <dbReference type="Proteomes" id="UP000546642"/>
    </source>
</evidence>
<evidence type="ECO:0000313" key="1">
    <source>
        <dbReference type="EMBL" id="MBB6170155.1"/>
    </source>
</evidence>
<reference evidence="1 2" key="1">
    <citation type="submission" date="2020-08" db="EMBL/GenBank/DDBJ databases">
        <title>Sequencing the genomes of 1000 actinobacteria strains.</title>
        <authorList>
            <person name="Klenk H.-P."/>
        </authorList>
    </citation>
    <scope>NUCLEOTIDE SEQUENCE [LARGE SCALE GENOMIC DNA]</scope>
    <source>
        <strain evidence="1 2">DSM 46659</strain>
    </source>
</reference>
<gene>
    <name evidence="1" type="ORF">HNR23_000215</name>
</gene>
<comment type="caution">
    <text evidence="1">The sequence shown here is derived from an EMBL/GenBank/DDBJ whole genome shotgun (WGS) entry which is preliminary data.</text>
</comment>
<dbReference type="InterPro" id="IPR054206">
    <property type="entry name" value="DUF6912"/>
</dbReference>
<dbReference type="RefSeq" id="WP_184072606.1">
    <property type="nucleotide sequence ID" value="NZ_JACHDS010000001.1"/>
</dbReference>
<name>A0A7W9YDG1_9ACTN</name>
<dbReference type="AlphaFoldDB" id="A0A7W9YDG1"/>
<keyword evidence="2" id="KW-1185">Reference proteome</keyword>
<organism evidence="1 2">
    <name type="scientific">Nocardiopsis mwathae</name>
    <dbReference type="NCBI Taxonomy" id="1472723"/>
    <lineage>
        <taxon>Bacteria</taxon>
        <taxon>Bacillati</taxon>
        <taxon>Actinomycetota</taxon>
        <taxon>Actinomycetes</taxon>
        <taxon>Streptosporangiales</taxon>
        <taxon>Nocardiopsidaceae</taxon>
        <taxon>Nocardiopsis</taxon>
    </lineage>
</organism>
<dbReference type="EMBL" id="JACHDS010000001">
    <property type="protein sequence ID" value="MBB6170155.1"/>
    <property type="molecule type" value="Genomic_DNA"/>
</dbReference>
<accession>A0A7W9YDG1</accession>
<proteinExistence type="predicted"/>
<sequence>MRIYLPSTLPALATVLADGEVRGAPITAFAVTAELSAGAGGRDGEELEYEALRAAADASLALLAEDPQAPRRRVVLAADLPDKLISPCPDTLHPAAVTVAGAVPLKRIASAHIDDTDATDDITRAVAAPDAGHDDEHELLWYATQELKYLVE</sequence>
<dbReference type="Pfam" id="PF21853">
    <property type="entry name" value="DUF6912"/>
    <property type="match status" value="1"/>
</dbReference>
<protein>
    <submittedName>
        <fullName evidence="1">Uncharacterized protein</fullName>
    </submittedName>
</protein>